<sequence length="203" mass="22870">EYGDLFELCKKDQCTNYEEDYARENCCDTCAELLFTIPSTIATTPTTIITTTTTATPFESRTVGAGGNDVTGSKRNVTSQGGRGGGGKDGGQFESETGDGEEGGDGNDDDTDETGRRRGTFNRRRGYIDSDESDESDESGRREYGRRNYNKRTKPYWANERMVQIHSLLDGMRRSRDYTRMQRLRMLIYILDKTQNEDLADLI</sequence>
<feature type="non-terminal residue" evidence="2">
    <location>
        <position position="1"/>
    </location>
</feature>
<accession>A0A433UCK0</accession>
<feature type="compositionally biased region" description="Gly residues" evidence="1">
    <location>
        <begin position="81"/>
        <end position="90"/>
    </location>
</feature>
<feature type="region of interest" description="Disordered" evidence="1">
    <location>
        <begin position="52"/>
        <end position="147"/>
    </location>
</feature>
<comment type="caution">
    <text evidence="2">The sequence shown here is derived from an EMBL/GenBank/DDBJ whole genome shotgun (WGS) entry which is preliminary data.</text>
</comment>
<protein>
    <submittedName>
        <fullName evidence="2">Uncharacterized protein</fullName>
    </submittedName>
</protein>
<keyword evidence="3" id="KW-1185">Reference proteome</keyword>
<evidence type="ECO:0000313" key="3">
    <source>
        <dbReference type="Proteomes" id="UP000271974"/>
    </source>
</evidence>
<feature type="non-terminal residue" evidence="2">
    <location>
        <position position="203"/>
    </location>
</feature>
<feature type="compositionally biased region" description="Acidic residues" evidence="1">
    <location>
        <begin position="96"/>
        <end position="112"/>
    </location>
</feature>
<dbReference type="EMBL" id="RQTK01000008">
    <property type="protein sequence ID" value="RUS91620.1"/>
    <property type="molecule type" value="Genomic_DNA"/>
</dbReference>
<gene>
    <name evidence="2" type="ORF">EGW08_000593</name>
</gene>
<name>A0A433UCK0_ELYCH</name>
<dbReference type="AlphaFoldDB" id="A0A433UCK0"/>
<proteinExistence type="predicted"/>
<evidence type="ECO:0000256" key="1">
    <source>
        <dbReference type="SAM" id="MobiDB-lite"/>
    </source>
</evidence>
<dbReference type="Proteomes" id="UP000271974">
    <property type="component" value="Unassembled WGS sequence"/>
</dbReference>
<organism evidence="2 3">
    <name type="scientific">Elysia chlorotica</name>
    <name type="common">Eastern emerald elysia</name>
    <name type="synonym">Sea slug</name>
    <dbReference type="NCBI Taxonomy" id="188477"/>
    <lineage>
        <taxon>Eukaryota</taxon>
        <taxon>Metazoa</taxon>
        <taxon>Spiralia</taxon>
        <taxon>Lophotrochozoa</taxon>
        <taxon>Mollusca</taxon>
        <taxon>Gastropoda</taxon>
        <taxon>Heterobranchia</taxon>
        <taxon>Euthyneura</taxon>
        <taxon>Panpulmonata</taxon>
        <taxon>Sacoglossa</taxon>
        <taxon>Placobranchoidea</taxon>
        <taxon>Plakobranchidae</taxon>
        <taxon>Elysia</taxon>
    </lineage>
</organism>
<evidence type="ECO:0000313" key="2">
    <source>
        <dbReference type="EMBL" id="RUS91620.1"/>
    </source>
</evidence>
<reference evidence="2 3" key="1">
    <citation type="submission" date="2019-01" db="EMBL/GenBank/DDBJ databases">
        <title>A draft genome assembly of the solar-powered sea slug Elysia chlorotica.</title>
        <authorList>
            <person name="Cai H."/>
            <person name="Li Q."/>
            <person name="Fang X."/>
            <person name="Li J."/>
            <person name="Curtis N.E."/>
            <person name="Altenburger A."/>
            <person name="Shibata T."/>
            <person name="Feng M."/>
            <person name="Maeda T."/>
            <person name="Schwartz J.A."/>
            <person name="Shigenobu S."/>
            <person name="Lundholm N."/>
            <person name="Nishiyama T."/>
            <person name="Yang H."/>
            <person name="Hasebe M."/>
            <person name="Li S."/>
            <person name="Pierce S.K."/>
            <person name="Wang J."/>
        </authorList>
    </citation>
    <scope>NUCLEOTIDE SEQUENCE [LARGE SCALE GENOMIC DNA]</scope>
    <source>
        <strain evidence="2">EC2010</strain>
        <tissue evidence="2">Whole organism of an adult</tissue>
    </source>
</reference>
<feature type="compositionally biased region" description="Polar residues" evidence="1">
    <location>
        <begin position="70"/>
        <end position="80"/>
    </location>
</feature>